<dbReference type="AlphaFoldDB" id="A0A7C3RWQ4"/>
<keyword evidence="1" id="KW-0472">Membrane</keyword>
<dbReference type="EMBL" id="DTIN01000044">
    <property type="protein sequence ID" value="HFX14381.1"/>
    <property type="molecule type" value="Genomic_DNA"/>
</dbReference>
<evidence type="ECO:0008006" key="3">
    <source>
        <dbReference type="Google" id="ProtNLM"/>
    </source>
</evidence>
<protein>
    <recommendedName>
        <fullName evidence="3">Zf-HC2 domain-containing protein</fullName>
    </recommendedName>
</protein>
<comment type="caution">
    <text evidence="2">The sequence shown here is derived from an EMBL/GenBank/DDBJ whole genome shotgun (WGS) entry which is preliminary data.</text>
</comment>
<organism evidence="2">
    <name type="scientific">Dictyoglomus thermophilum</name>
    <dbReference type="NCBI Taxonomy" id="14"/>
    <lineage>
        <taxon>Bacteria</taxon>
        <taxon>Pseudomonadati</taxon>
        <taxon>Dictyoglomota</taxon>
        <taxon>Dictyoglomia</taxon>
        <taxon>Dictyoglomales</taxon>
        <taxon>Dictyoglomaceae</taxon>
        <taxon>Dictyoglomus</taxon>
    </lineage>
</organism>
<proteinExistence type="predicted"/>
<name>A0A7C3RWQ4_DICTH</name>
<keyword evidence="1" id="KW-0812">Transmembrane</keyword>
<keyword evidence="1" id="KW-1133">Transmembrane helix</keyword>
<evidence type="ECO:0000256" key="1">
    <source>
        <dbReference type="SAM" id="Phobius"/>
    </source>
</evidence>
<evidence type="ECO:0000313" key="2">
    <source>
        <dbReference type="EMBL" id="HFX14381.1"/>
    </source>
</evidence>
<reference evidence="2" key="1">
    <citation type="journal article" date="2020" name="mSystems">
        <title>Genome- and Community-Level Interaction Insights into Carbon Utilization and Element Cycling Functions of Hydrothermarchaeota in Hydrothermal Sediment.</title>
        <authorList>
            <person name="Zhou Z."/>
            <person name="Liu Y."/>
            <person name="Xu W."/>
            <person name="Pan J."/>
            <person name="Luo Z.H."/>
            <person name="Li M."/>
        </authorList>
    </citation>
    <scope>NUCLEOTIDE SEQUENCE [LARGE SCALE GENOMIC DNA]</scope>
    <source>
        <strain evidence="2">SpSt-81</strain>
    </source>
</reference>
<feature type="transmembrane region" description="Helical" evidence="1">
    <location>
        <begin position="110"/>
        <end position="140"/>
    </location>
</feature>
<feature type="transmembrane region" description="Helical" evidence="1">
    <location>
        <begin position="77"/>
        <end position="98"/>
    </location>
</feature>
<gene>
    <name evidence="2" type="ORF">ENW00_09630</name>
</gene>
<sequence length="149" mass="18456">MNCEEFREKMFLYPDVDGDFFLHLQSCEECKKEFDKFLQVEKIISEKVYEAGIREEWERVSLDILKRLRLEAIKRKILIIFLIFLELIFFFLFIFVIYRFLKVFSFNFSFIYLIFKGLLVLISQMNFYLFLLTLILFIFYTEFKKRSFR</sequence>
<accession>A0A7C3RWQ4</accession>